<dbReference type="InterPro" id="IPR011459">
    <property type="entry name" value="DUF1565"/>
</dbReference>
<dbReference type="AlphaFoldDB" id="A0A1D9FTK8"/>
<sequence length="718" mass="76761">MSLIRINTIELPISVRLAWPKANHSHCHHQPQPRGFDLGLPVTTILLGLTFSIFSQAIPSRMVPLGLGATTALAQSTQDDRVRNLDLTIERKFLFVNPVTGNDTSGDGTQDSPLKTITQALQAAQANTVIVLSRGIYSSDMGETFPLLLKPGIKLQGNPRTRGHDVVIRGGGTFVSATAASHDVLIVGADQTIISGVTLNNTNPEGYGLWLEVGSVLVEDNTLTGNSKSGIAVEGNSTPTIRSNYFYNNKGNGLSIYGTSNTQVDDNVFENNDLGIMIAENVAAHIVNNRITGNKNGVVVESNAQPFFQNNLIENSQLDGLVLKVGANPDWGNSHESTNNTLNNKFRGNRRFDINNQESEPTLIAFGNQLEEETNSEVNSGETENDIIQESEVETPAVSKPAVSKPASTPDGSDNQAVVMAENSNHSQKTTLNSEENPTTPSQVVPFQPSAEKEPTSAQVSAASFPVPSSLESQPSTSTDNIGKDAALNNSASTESSRPAARSQTESQQTSETQQPSDARTQRSHSEPLTPLTLKVIQNQEQSSFEEPTSPAKPGEDSSSFTPASPSQEVIDGSSDSSKPTPAAALTEEVNVMMSMSSQISTPVNQNTSNQNTSASSNSGSSIPVFSTSTQSNSEQRGPQGNNPTSALPSQGYRILVNAESEQQQDLMRSLIPDSFLTSFQGRTVMQAGLFTTLENIDRVLKLLSSYGLSTTIVPLNY</sequence>
<dbReference type="EMBL" id="CP017708">
    <property type="protein sequence ID" value="AOY78706.1"/>
    <property type="molecule type" value="Genomic_DNA"/>
</dbReference>
<dbReference type="Pfam" id="PF07602">
    <property type="entry name" value="DUF1565"/>
    <property type="match status" value="1"/>
</dbReference>
<feature type="domain" description="DUF1565" evidence="5">
    <location>
        <begin position="99"/>
        <end position="372"/>
    </location>
</feature>
<reference evidence="7" key="1">
    <citation type="submission" date="2016-10" db="EMBL/GenBank/DDBJ databases">
        <title>Comparative genomics uncovers the prolific and rare metabolic potential of the cyanobacterial genus Moorea.</title>
        <authorList>
            <person name="Leao T."/>
            <person name="Castelao G."/>
            <person name="Korobeynikov A."/>
            <person name="Monroe E.A."/>
            <person name="Podell S."/>
            <person name="Glukhov E."/>
            <person name="Allen E."/>
            <person name="Gerwick W.H."/>
            <person name="Gerwick L."/>
        </authorList>
    </citation>
    <scope>NUCLEOTIDE SEQUENCE [LARGE SCALE GENOMIC DNA]</scope>
    <source>
        <strain evidence="7">JHB</strain>
    </source>
</reference>
<dbReference type="SMART" id="SM00710">
    <property type="entry name" value="PbH1"/>
    <property type="match status" value="5"/>
</dbReference>
<feature type="region of interest" description="Disordered" evidence="4">
    <location>
        <begin position="598"/>
        <end position="649"/>
    </location>
</feature>
<dbReference type="Gene3D" id="2.160.20.10">
    <property type="entry name" value="Single-stranded right-handed beta-helix, Pectin lyase-like"/>
    <property type="match status" value="1"/>
</dbReference>
<proteinExistence type="predicted"/>
<evidence type="ECO:0000256" key="2">
    <source>
        <dbReference type="ARBA" id="ARBA00022737"/>
    </source>
</evidence>
<feature type="compositionally biased region" description="Polar residues" evidence="4">
    <location>
        <begin position="624"/>
        <end position="649"/>
    </location>
</feature>
<evidence type="ECO:0000313" key="6">
    <source>
        <dbReference type="EMBL" id="AOY78706.1"/>
    </source>
</evidence>
<dbReference type="InterPro" id="IPR022441">
    <property type="entry name" value="Para_beta_helix_rpt-2"/>
</dbReference>
<protein>
    <submittedName>
        <fullName evidence="6">DUF1565 domain-containing protein</fullName>
    </submittedName>
</protein>
<feature type="compositionally biased region" description="Polar residues" evidence="4">
    <location>
        <begin position="470"/>
        <end position="481"/>
    </location>
</feature>
<dbReference type="GO" id="GO:0006511">
    <property type="term" value="P:ubiquitin-dependent protein catabolic process"/>
    <property type="evidence" value="ECO:0007669"/>
    <property type="project" value="TreeGrafter"/>
</dbReference>
<dbReference type="PANTHER" id="PTHR22990:SF15">
    <property type="entry name" value="F-BOX ONLY PROTEIN 10"/>
    <property type="match status" value="1"/>
</dbReference>
<accession>A0A1D9FTK8</accession>
<dbReference type="SUPFAM" id="SSF51126">
    <property type="entry name" value="Pectin lyase-like"/>
    <property type="match status" value="1"/>
</dbReference>
<feature type="region of interest" description="Disordered" evidence="4">
    <location>
        <begin position="391"/>
        <end position="582"/>
    </location>
</feature>
<dbReference type="NCBIfam" id="TIGR03804">
    <property type="entry name" value="para_beta_helix"/>
    <property type="match status" value="2"/>
</dbReference>
<keyword evidence="2" id="KW-0677">Repeat</keyword>
<comment type="pathway">
    <text evidence="1">Protein modification; protein ubiquitination.</text>
</comment>
<dbReference type="InterPro" id="IPR012334">
    <property type="entry name" value="Pectin_lyas_fold"/>
</dbReference>
<organism evidence="6 7">
    <name type="scientific">Moorena producens (strain JHB)</name>
    <dbReference type="NCBI Taxonomy" id="1454205"/>
    <lineage>
        <taxon>Bacteria</taxon>
        <taxon>Bacillati</taxon>
        <taxon>Cyanobacteriota</taxon>
        <taxon>Cyanophyceae</taxon>
        <taxon>Coleofasciculales</taxon>
        <taxon>Coleofasciculaceae</taxon>
        <taxon>Moorena</taxon>
    </lineage>
</organism>
<evidence type="ECO:0000256" key="1">
    <source>
        <dbReference type="ARBA" id="ARBA00004906"/>
    </source>
</evidence>
<name>A0A1D9FTK8_MOOP1</name>
<dbReference type="InterPro" id="IPR011050">
    <property type="entry name" value="Pectin_lyase_fold/virulence"/>
</dbReference>
<keyword evidence="3" id="KW-0833">Ubl conjugation pathway</keyword>
<feature type="compositionally biased region" description="Polar residues" evidence="4">
    <location>
        <begin position="536"/>
        <end position="547"/>
    </location>
</feature>
<evidence type="ECO:0000256" key="3">
    <source>
        <dbReference type="ARBA" id="ARBA00022786"/>
    </source>
</evidence>
<feature type="compositionally biased region" description="Polar residues" evidence="4">
    <location>
        <begin position="406"/>
        <end position="445"/>
    </location>
</feature>
<feature type="compositionally biased region" description="Low complexity" evidence="4">
    <location>
        <begin position="605"/>
        <end position="622"/>
    </location>
</feature>
<feature type="compositionally biased region" description="Low complexity" evidence="4">
    <location>
        <begin position="503"/>
        <end position="515"/>
    </location>
</feature>
<dbReference type="InterPro" id="IPR051550">
    <property type="entry name" value="SCF-Subunits/Alg-Epimerases"/>
</dbReference>
<evidence type="ECO:0000259" key="5">
    <source>
        <dbReference type="Pfam" id="PF07602"/>
    </source>
</evidence>
<gene>
    <name evidence="6" type="ORF">BJP36_01160</name>
</gene>
<dbReference type="InterPro" id="IPR006626">
    <property type="entry name" value="PbH1"/>
</dbReference>
<feature type="compositionally biased region" description="Polar residues" evidence="4">
    <location>
        <begin position="488"/>
        <end position="497"/>
    </location>
</feature>
<evidence type="ECO:0000256" key="4">
    <source>
        <dbReference type="SAM" id="MobiDB-lite"/>
    </source>
</evidence>
<evidence type="ECO:0000313" key="7">
    <source>
        <dbReference type="Proteomes" id="UP000176944"/>
    </source>
</evidence>
<feature type="compositionally biased region" description="Polar residues" evidence="4">
    <location>
        <begin position="557"/>
        <end position="580"/>
    </location>
</feature>
<dbReference type="PANTHER" id="PTHR22990">
    <property type="entry name" value="F-BOX ONLY PROTEIN"/>
    <property type="match status" value="1"/>
</dbReference>
<dbReference type="Gene3D" id="3.30.1910.20">
    <property type="entry name" value="asparaginyl-tRNA synthetase, N-terminal domain"/>
    <property type="match status" value="1"/>
</dbReference>
<dbReference type="Proteomes" id="UP000176944">
    <property type="component" value="Chromosome"/>
</dbReference>